<dbReference type="Gene3D" id="3.40.50.150">
    <property type="entry name" value="Vaccinia Virus protein VP39"/>
    <property type="match status" value="1"/>
</dbReference>
<dbReference type="InterPro" id="IPR013217">
    <property type="entry name" value="Methyltransf_12"/>
</dbReference>
<sequence length="308" mass="35674">MNQACLYQRANEVQRYDAEEILQEYAEKFVWRHDGLDCLLDVGTGSGDVLMDFIYPIMPKQFQSVVGSDVSRKMMQFAEKCYSREKQCSFRVLDIATKDKLPEDMVGGFDHVTSFYCLHWIQNQRQALQNIYDLLRPEGGDCLLVFLATNPVFDVYKLLSKSTQWSPYMKDVHRFISPLHYSSDPKMEYTKMLKETGFTDIQVDLKEKVYIYEGLETLKDNVKAVCPFLDRIPLSRHNSFLDDFVNIVSHDLDLRHIEANGEIQKFISPYKLLVAYAKKPALIENLLNDLIISVEAEAGEAEEKKHIN</sequence>
<dbReference type="InterPro" id="IPR029063">
    <property type="entry name" value="SAM-dependent_MTases_sf"/>
</dbReference>
<protein>
    <submittedName>
        <fullName evidence="3">Juvenile hormone acid O-methyltransferase-like</fullName>
    </submittedName>
</protein>
<dbReference type="PANTHER" id="PTHR43861:SF1">
    <property type="entry name" value="TRANS-ACONITATE 2-METHYLTRANSFERASE"/>
    <property type="match status" value="1"/>
</dbReference>
<gene>
    <name evidence="3" type="primary">LOC131806466</name>
</gene>
<proteinExistence type="predicted"/>
<dbReference type="SUPFAM" id="SSF53335">
    <property type="entry name" value="S-adenosyl-L-methionine-dependent methyltransferases"/>
    <property type="match status" value="1"/>
</dbReference>
<dbReference type="CDD" id="cd02440">
    <property type="entry name" value="AdoMet_MTases"/>
    <property type="match status" value="1"/>
</dbReference>
<organism evidence="2 3">
    <name type="scientific">Musca domestica</name>
    <name type="common">House fly</name>
    <dbReference type="NCBI Taxonomy" id="7370"/>
    <lineage>
        <taxon>Eukaryota</taxon>
        <taxon>Metazoa</taxon>
        <taxon>Ecdysozoa</taxon>
        <taxon>Arthropoda</taxon>
        <taxon>Hexapoda</taxon>
        <taxon>Insecta</taxon>
        <taxon>Pterygota</taxon>
        <taxon>Neoptera</taxon>
        <taxon>Endopterygota</taxon>
        <taxon>Diptera</taxon>
        <taxon>Brachycera</taxon>
        <taxon>Muscomorpha</taxon>
        <taxon>Muscoidea</taxon>
        <taxon>Muscidae</taxon>
        <taxon>Musca</taxon>
    </lineage>
</organism>
<reference evidence="3" key="1">
    <citation type="submission" date="2025-08" db="UniProtKB">
        <authorList>
            <consortium name="RefSeq"/>
        </authorList>
    </citation>
    <scope>IDENTIFICATION</scope>
    <source>
        <strain evidence="3">Aabys</strain>
        <tissue evidence="3">Whole body</tissue>
    </source>
</reference>
<dbReference type="GeneID" id="131806466"/>
<feature type="domain" description="Methyltransferase type 12" evidence="1">
    <location>
        <begin position="40"/>
        <end position="139"/>
    </location>
</feature>
<name>A0ABM3VL74_MUSDO</name>
<accession>A0ABM3VL74</accession>
<evidence type="ECO:0000313" key="3">
    <source>
        <dbReference type="RefSeq" id="XP_058986546.1"/>
    </source>
</evidence>
<evidence type="ECO:0000313" key="2">
    <source>
        <dbReference type="Proteomes" id="UP001652621"/>
    </source>
</evidence>
<evidence type="ECO:0000259" key="1">
    <source>
        <dbReference type="Pfam" id="PF08242"/>
    </source>
</evidence>
<dbReference type="RefSeq" id="XP_058986546.1">
    <property type="nucleotide sequence ID" value="XM_059130563.1"/>
</dbReference>
<dbReference type="Proteomes" id="UP001652621">
    <property type="component" value="Unplaced"/>
</dbReference>
<dbReference type="Pfam" id="PF08242">
    <property type="entry name" value="Methyltransf_12"/>
    <property type="match status" value="1"/>
</dbReference>
<keyword evidence="2" id="KW-1185">Reference proteome</keyword>
<dbReference type="PANTHER" id="PTHR43861">
    <property type="entry name" value="TRANS-ACONITATE 2-METHYLTRANSFERASE-RELATED"/>
    <property type="match status" value="1"/>
</dbReference>